<evidence type="ECO:0000313" key="2">
    <source>
        <dbReference type="EMBL" id="ADB16247.1"/>
    </source>
</evidence>
<reference evidence="2 3" key="1">
    <citation type="journal article" date="2009" name="Stand. Genomic Sci.">
        <title>Complete genome sequence of Pirellula staleyi type strain (ATCC 27377).</title>
        <authorList>
            <person name="Clum A."/>
            <person name="Tindall B.J."/>
            <person name="Sikorski J."/>
            <person name="Ivanova N."/>
            <person name="Mavrommatis K."/>
            <person name="Lucas S."/>
            <person name="Glavina del Rio T."/>
            <person name="Nolan M."/>
            <person name="Chen F."/>
            <person name="Tice H."/>
            <person name="Pitluck S."/>
            <person name="Cheng J.F."/>
            <person name="Chertkov O."/>
            <person name="Brettin T."/>
            <person name="Han C."/>
            <person name="Detter J.C."/>
            <person name="Kuske C."/>
            <person name="Bruce D."/>
            <person name="Goodwin L."/>
            <person name="Ovchinikova G."/>
            <person name="Pati A."/>
            <person name="Mikhailova N."/>
            <person name="Chen A."/>
            <person name="Palaniappan K."/>
            <person name="Land M."/>
            <person name="Hauser L."/>
            <person name="Chang Y.J."/>
            <person name="Jeffries C.D."/>
            <person name="Chain P."/>
            <person name="Rohde M."/>
            <person name="Goker M."/>
            <person name="Bristow J."/>
            <person name="Eisen J.A."/>
            <person name="Markowitz V."/>
            <person name="Hugenholtz P."/>
            <person name="Kyrpides N.C."/>
            <person name="Klenk H.P."/>
            <person name="Lapidus A."/>
        </authorList>
    </citation>
    <scope>NUCLEOTIDE SEQUENCE [LARGE SCALE GENOMIC DNA]</scope>
    <source>
        <strain evidence="3">ATCC 27377 / DSM 6068 / ICPB 4128</strain>
    </source>
</reference>
<dbReference type="HOGENOM" id="CLU_1693856_0_0_0"/>
<feature type="compositionally biased region" description="Polar residues" evidence="1">
    <location>
        <begin position="56"/>
        <end position="74"/>
    </location>
</feature>
<gene>
    <name evidence="2" type="ordered locus">Psta_1572</name>
</gene>
<keyword evidence="3" id="KW-1185">Reference proteome</keyword>
<dbReference type="KEGG" id="psl:Psta_1572"/>
<dbReference type="AlphaFoldDB" id="D2QY33"/>
<feature type="compositionally biased region" description="Acidic residues" evidence="1">
    <location>
        <begin position="77"/>
        <end position="92"/>
    </location>
</feature>
<evidence type="ECO:0000313" key="3">
    <source>
        <dbReference type="Proteomes" id="UP000001887"/>
    </source>
</evidence>
<feature type="compositionally biased region" description="Acidic residues" evidence="1">
    <location>
        <begin position="99"/>
        <end position="108"/>
    </location>
</feature>
<proteinExistence type="predicted"/>
<dbReference type="EMBL" id="CP001848">
    <property type="protein sequence ID" value="ADB16247.1"/>
    <property type="molecule type" value="Genomic_DNA"/>
</dbReference>
<sequence>MKIGNIRLNIVKVDSQGLHSPEAPSVLSSASDPYVLAVLRRLSPSADEIAAGDTDSLISSEPTIFSMSDYQKPTTPEDLENELGDQLSDEFLESSSFEPSDDEDDWTYENEGPSKLTSHEASPDGWFDFGPSPFPPIIGGFPLLDDLPPGASNLA</sequence>
<organism evidence="2 3">
    <name type="scientific">Pirellula staleyi (strain ATCC 27377 / DSM 6068 / ICPB 4128)</name>
    <name type="common">Pirella staleyi</name>
    <dbReference type="NCBI Taxonomy" id="530564"/>
    <lineage>
        <taxon>Bacteria</taxon>
        <taxon>Pseudomonadati</taxon>
        <taxon>Planctomycetota</taxon>
        <taxon>Planctomycetia</taxon>
        <taxon>Pirellulales</taxon>
        <taxon>Pirellulaceae</taxon>
        <taxon>Pirellula</taxon>
    </lineage>
</organism>
<accession>D2QY33</accession>
<protein>
    <submittedName>
        <fullName evidence="2">Uncharacterized protein</fullName>
    </submittedName>
</protein>
<feature type="region of interest" description="Disordered" evidence="1">
    <location>
        <begin position="53"/>
        <end position="129"/>
    </location>
</feature>
<evidence type="ECO:0000256" key="1">
    <source>
        <dbReference type="SAM" id="MobiDB-lite"/>
    </source>
</evidence>
<name>D2QY33_PIRSD</name>
<dbReference type="Proteomes" id="UP000001887">
    <property type="component" value="Chromosome"/>
</dbReference>